<evidence type="ECO:0000256" key="2">
    <source>
        <dbReference type="SAM" id="MobiDB-lite"/>
    </source>
</evidence>
<proteinExistence type="predicted"/>
<dbReference type="EMBL" id="JAEACQ010000379">
    <property type="protein sequence ID" value="MBL7633289.1"/>
    <property type="molecule type" value="Genomic_DNA"/>
</dbReference>
<dbReference type="SUPFAM" id="SSF51905">
    <property type="entry name" value="FAD/NAD(P)-binding domain"/>
    <property type="match status" value="1"/>
</dbReference>
<keyword evidence="1" id="KW-0560">Oxidoreductase</keyword>
<dbReference type="Pfam" id="PF01494">
    <property type="entry name" value="FAD_binding_3"/>
    <property type="match status" value="1"/>
</dbReference>
<dbReference type="Gene3D" id="3.50.50.60">
    <property type="entry name" value="FAD/NAD(P)-binding domain"/>
    <property type="match status" value="1"/>
</dbReference>
<evidence type="ECO:0000313" key="4">
    <source>
        <dbReference type="EMBL" id="MBL7633289.1"/>
    </source>
</evidence>
<dbReference type="InterPro" id="IPR050631">
    <property type="entry name" value="PheA/TfdB_FAD_monoxygenase"/>
</dbReference>
<keyword evidence="5" id="KW-1185">Reference proteome</keyword>
<sequence>MSTQVGAAQPGTPALSHGTDVDVAVVGAGPSGLMTANLLGLHGLRVAVLEAGPALIDFPRGVGMDDETLRTFQAVGLVDDVLPHTIPHQLLAFVDAKQRDLARLAPPTAEFGWPRRNGFVQPLADRVLFDGLGRFDNVDVRFSSRVTGYAQDADGVTLTVETPDGARTVRAAYAVGADGGASATRETLLGLRFDGSTADAQWFVIDIRNDPLGRPGAYVCCDPRRPYVSISIPHGIRRFEFMLKPGETEADAMTDEFLARLLAPIVPPTAKVDVIRRRVYNHHARLAEHFRVGRVFLVGDAAHIMPVWQGQGYNSGIRDALNLSWKLAMVCRGLAGDQLLDSYESERRDHARAMIDLSRRVGQAVSVTNRFGALARDLFFRGLSAIPKAKTYIVTMKFKPMPTMRVGALTRVGSVSEPSPVGRLFIQPTVSTRATPSVRLDDALGPWFALVAWNNDPRQILDDDAQRRLAHLGVRLVEARPAVQLRWDAPQPDGRESAGSAPDDPVLVVGDLDGALKRWFDAHPESVLLLRPDRIVAGASPAHAASDMVRAFGAAVGASDAAPAVPAAPDAAPAPPDAAPALKENA</sequence>
<dbReference type="PRINTS" id="PR00420">
    <property type="entry name" value="RNGMNOXGNASE"/>
</dbReference>
<dbReference type="NCBIfam" id="NF004831">
    <property type="entry name" value="PRK06183.1-5"/>
    <property type="match status" value="1"/>
</dbReference>
<evidence type="ECO:0000313" key="5">
    <source>
        <dbReference type="Proteomes" id="UP000604475"/>
    </source>
</evidence>
<gene>
    <name evidence="4" type="ORF">I7412_40295</name>
</gene>
<evidence type="ECO:0000259" key="3">
    <source>
        <dbReference type="Pfam" id="PF01494"/>
    </source>
</evidence>
<dbReference type="GO" id="GO:0019622">
    <property type="term" value="P:3-(3-hydroxy)phenylpropionate catabolic process"/>
    <property type="evidence" value="ECO:0007669"/>
    <property type="project" value="TreeGrafter"/>
</dbReference>
<evidence type="ECO:0000256" key="1">
    <source>
        <dbReference type="ARBA" id="ARBA00023002"/>
    </source>
</evidence>
<reference evidence="4" key="1">
    <citation type="submission" date="2020-12" db="EMBL/GenBank/DDBJ databases">
        <title>Genomic characterization of non-nitrogen-fixing Frankia strains.</title>
        <authorList>
            <person name="Carlos-Shanley C."/>
            <person name="Guerra T."/>
            <person name="Hahn D."/>
        </authorList>
    </citation>
    <scope>NUCLEOTIDE SEQUENCE</scope>
    <source>
        <strain evidence="4">CN6</strain>
    </source>
</reference>
<comment type="caution">
    <text evidence="4">The sequence shown here is derived from an EMBL/GenBank/DDBJ whole genome shotgun (WGS) entry which is preliminary data.</text>
</comment>
<dbReference type="Proteomes" id="UP000604475">
    <property type="component" value="Unassembled WGS sequence"/>
</dbReference>
<dbReference type="NCBIfam" id="NF004829">
    <property type="entry name" value="PRK06183.1-3"/>
    <property type="match status" value="1"/>
</dbReference>
<organism evidence="4 5">
    <name type="scientific">Frankia nepalensis</name>
    <dbReference type="NCBI Taxonomy" id="1836974"/>
    <lineage>
        <taxon>Bacteria</taxon>
        <taxon>Bacillati</taxon>
        <taxon>Actinomycetota</taxon>
        <taxon>Actinomycetes</taxon>
        <taxon>Frankiales</taxon>
        <taxon>Frankiaceae</taxon>
        <taxon>Frankia</taxon>
    </lineage>
</organism>
<dbReference type="GO" id="GO:0071949">
    <property type="term" value="F:FAD binding"/>
    <property type="evidence" value="ECO:0007669"/>
    <property type="project" value="InterPro"/>
</dbReference>
<feature type="domain" description="FAD-binding" evidence="3">
    <location>
        <begin position="20"/>
        <end position="357"/>
    </location>
</feature>
<accession>A0A937RQY4</accession>
<dbReference type="AlphaFoldDB" id="A0A937RQY4"/>
<feature type="compositionally biased region" description="Low complexity" evidence="2">
    <location>
        <begin position="560"/>
        <end position="571"/>
    </location>
</feature>
<feature type="region of interest" description="Disordered" evidence="2">
    <location>
        <begin position="560"/>
        <end position="586"/>
    </location>
</feature>
<dbReference type="PANTHER" id="PTHR43476">
    <property type="entry name" value="3-(3-HYDROXY-PHENYL)PROPIONATE/3-HYDROXYCINNAMIC ACID HYDROXYLASE"/>
    <property type="match status" value="1"/>
</dbReference>
<protein>
    <submittedName>
        <fullName evidence="4">Bifunctional 3-(3-hydroxy-phenyl)propionate/3-hydroxycinnamic acid hydroxylase</fullName>
    </submittedName>
</protein>
<dbReference type="PANTHER" id="PTHR43476:SF3">
    <property type="entry name" value="FAD-BINDING MONOOXYGENASE"/>
    <property type="match status" value="1"/>
</dbReference>
<dbReference type="Gene3D" id="3.30.70.2450">
    <property type="match status" value="1"/>
</dbReference>
<dbReference type="GO" id="GO:0008688">
    <property type="term" value="F:3-(3-hydroxyphenyl)propionate hydroxylase activity"/>
    <property type="evidence" value="ECO:0007669"/>
    <property type="project" value="TreeGrafter"/>
</dbReference>
<feature type="region of interest" description="Disordered" evidence="2">
    <location>
        <begin position="487"/>
        <end position="506"/>
    </location>
</feature>
<dbReference type="InterPro" id="IPR036188">
    <property type="entry name" value="FAD/NAD-bd_sf"/>
</dbReference>
<name>A0A937RQY4_9ACTN</name>
<dbReference type="InterPro" id="IPR002938">
    <property type="entry name" value="FAD-bd"/>
</dbReference>
<dbReference type="RefSeq" id="WP_203001656.1">
    <property type="nucleotide sequence ID" value="NZ_JADWYU010000205.1"/>
</dbReference>